<keyword evidence="3" id="KW-1185">Reference proteome</keyword>
<name>A0ABS2SPM3_9BACI</name>
<keyword evidence="1" id="KW-0472">Membrane</keyword>
<evidence type="ECO:0000313" key="2">
    <source>
        <dbReference type="EMBL" id="MBM7837469.1"/>
    </source>
</evidence>
<dbReference type="Proteomes" id="UP001179280">
    <property type="component" value="Unassembled WGS sequence"/>
</dbReference>
<gene>
    <name evidence="2" type="ORF">JOC54_000700</name>
</gene>
<protein>
    <submittedName>
        <fullName evidence="2">Uncharacterized protein</fullName>
    </submittedName>
</protein>
<comment type="caution">
    <text evidence="2">The sequence shown here is derived from an EMBL/GenBank/DDBJ whole genome shotgun (WGS) entry which is preliminary data.</text>
</comment>
<evidence type="ECO:0000256" key="1">
    <source>
        <dbReference type="SAM" id="Phobius"/>
    </source>
</evidence>
<keyword evidence="1" id="KW-0812">Transmembrane</keyword>
<accession>A0ABS2SPM3</accession>
<proteinExistence type="predicted"/>
<sequence>MIKKWTSYQPQEKLLVVLGWLTVGAMLSSLFFDI</sequence>
<organism evidence="2 3">
    <name type="scientific">Shouchella xiaoxiensis</name>
    <dbReference type="NCBI Taxonomy" id="766895"/>
    <lineage>
        <taxon>Bacteria</taxon>
        <taxon>Bacillati</taxon>
        <taxon>Bacillota</taxon>
        <taxon>Bacilli</taxon>
        <taxon>Bacillales</taxon>
        <taxon>Bacillaceae</taxon>
        <taxon>Shouchella</taxon>
    </lineage>
</organism>
<keyword evidence="1" id="KW-1133">Transmembrane helix</keyword>
<evidence type="ECO:0000313" key="3">
    <source>
        <dbReference type="Proteomes" id="UP001179280"/>
    </source>
</evidence>
<feature type="transmembrane region" description="Helical" evidence="1">
    <location>
        <begin position="12"/>
        <end position="32"/>
    </location>
</feature>
<dbReference type="EMBL" id="JAFBCV010000001">
    <property type="protein sequence ID" value="MBM7837469.1"/>
    <property type="molecule type" value="Genomic_DNA"/>
</dbReference>
<reference evidence="2" key="1">
    <citation type="submission" date="2021-01" db="EMBL/GenBank/DDBJ databases">
        <title>Genomic Encyclopedia of Type Strains, Phase IV (KMG-IV): sequencing the most valuable type-strain genomes for metagenomic binning, comparative biology and taxonomic classification.</title>
        <authorList>
            <person name="Goeker M."/>
        </authorList>
    </citation>
    <scope>NUCLEOTIDE SEQUENCE</scope>
    <source>
        <strain evidence="2">DSM 21943</strain>
    </source>
</reference>